<dbReference type="AlphaFoldDB" id="A0A1K2I763"/>
<gene>
    <name evidence="4" type="ORF">LREN565_1343</name>
</gene>
<feature type="region of interest" description="Disordered" evidence="1">
    <location>
        <begin position="714"/>
        <end position="739"/>
    </location>
</feature>
<feature type="domain" description="WxL" evidence="3">
    <location>
        <begin position="799"/>
        <end position="976"/>
    </location>
</feature>
<organism evidence="4">
    <name type="scientific">Loigolactobacillus rennini</name>
    <dbReference type="NCBI Taxonomy" id="238013"/>
    <lineage>
        <taxon>Bacteria</taxon>
        <taxon>Bacillati</taxon>
        <taxon>Bacillota</taxon>
        <taxon>Bacilli</taxon>
        <taxon>Lactobacillales</taxon>
        <taxon>Lactobacillaceae</taxon>
        <taxon>Loigolactobacillus</taxon>
    </lineage>
</organism>
<name>A0A1K2I763_9LACO</name>
<dbReference type="EMBL" id="LT634362">
    <property type="protein sequence ID" value="SFZ88230.1"/>
    <property type="molecule type" value="Genomic_DNA"/>
</dbReference>
<proteinExistence type="predicted"/>
<feature type="compositionally biased region" description="Polar residues" evidence="1">
    <location>
        <begin position="729"/>
        <end position="739"/>
    </location>
</feature>
<feature type="compositionally biased region" description="Low complexity" evidence="1">
    <location>
        <begin position="28"/>
        <end position="40"/>
    </location>
</feature>
<feature type="region of interest" description="Disordered" evidence="1">
    <location>
        <begin position="28"/>
        <end position="115"/>
    </location>
</feature>
<evidence type="ECO:0000259" key="3">
    <source>
        <dbReference type="Pfam" id="PF13731"/>
    </source>
</evidence>
<feature type="chain" id="PRO_5012476214" description="WxL domain-containing protein" evidence="2">
    <location>
        <begin position="28"/>
        <end position="979"/>
    </location>
</feature>
<feature type="compositionally biased region" description="Low complexity" evidence="1">
    <location>
        <begin position="56"/>
        <end position="79"/>
    </location>
</feature>
<evidence type="ECO:0000256" key="2">
    <source>
        <dbReference type="SAM" id="SignalP"/>
    </source>
</evidence>
<reference evidence="4" key="1">
    <citation type="submission" date="2016-11" db="EMBL/GenBank/DDBJ databases">
        <authorList>
            <person name="Jaros S."/>
            <person name="Januszkiewicz K."/>
            <person name="Wedrychowicz H."/>
        </authorList>
    </citation>
    <scope>NUCLEOTIDE SEQUENCE</scope>
    <source>
        <strain evidence="4">ACA-DC 565</strain>
    </source>
</reference>
<dbReference type="Gene3D" id="2.60.40.740">
    <property type="match status" value="1"/>
</dbReference>
<feature type="signal peptide" evidence="2">
    <location>
        <begin position="1"/>
        <end position="27"/>
    </location>
</feature>
<evidence type="ECO:0000256" key="1">
    <source>
        <dbReference type="SAM" id="MobiDB-lite"/>
    </source>
</evidence>
<keyword evidence="2" id="KW-0732">Signal</keyword>
<dbReference type="InterPro" id="IPR027994">
    <property type="entry name" value="WxL_dom"/>
</dbReference>
<feature type="compositionally biased region" description="Polar residues" evidence="1">
    <location>
        <begin position="41"/>
        <end position="55"/>
    </location>
</feature>
<protein>
    <recommendedName>
        <fullName evidence="3">WxL domain-containing protein</fullName>
    </recommendedName>
</protein>
<dbReference type="Gene3D" id="3.10.20.320">
    <property type="entry name" value="Putative peptidoglycan bound protein (lpxtg motif)"/>
    <property type="match status" value="1"/>
</dbReference>
<dbReference type="Pfam" id="PF13731">
    <property type="entry name" value="WxL"/>
    <property type="match status" value="1"/>
</dbReference>
<evidence type="ECO:0000313" key="4">
    <source>
        <dbReference type="EMBL" id="SFZ88230.1"/>
    </source>
</evidence>
<feature type="compositionally biased region" description="Basic and acidic residues" evidence="1">
    <location>
        <begin position="86"/>
        <end position="100"/>
    </location>
</feature>
<sequence length="979" mass="106784">MKKKLYKLLILLLGLQLGGTAAAPAMAETTTQDSSTTSSQVVKNQQLTDQASGLQESLSRASSSESSPAANEAEASSKTKAAKAKAVKEKAKAESDSTKADDDDTDSNAAGTLTWGSIENSKGPFNYGTFGSQYMEKTAPTNLDGINQINTIADNYNFGPSGSPELRTLYGDFLDKSTSITSDNYPPLPLLAVANYANKTNGKNKWETQLEKAKVSDLQYSSDGSGTGAIVHRSGVLDYQAGSNDMKFKFELTMTPTIFHNVNVHWQWTNESGGERNVFFMKMLDTALNTGGDYDYEDNVPIYYLGDNQGLYIKNGDSTDPYRFEVFTNVANGPDGLRASSRQDSNGGGLRYPLIQSQIPADTNQTLFKTFNDPGQIVDNGAADTEAQGAPESANPDTTLNLLWFPREMADGDTADLEYNVHASPETAKPTLKVEQSPQVYYKADTDQKLNGTLTDADNQGKAEKIYYRVNTGSSVGEWKLGKSLTNTTQGKANDFNFTVPKDEIKAGNTIEVQAVDIDGGLSGVESVKLVQATGGFASFDKQVRDVTKNADADFTTETDASPGDKLEYQIKLDTGSQGIKKGSEATTVKDDFDDDLNIKDGAEVKIGVTPPSGGTRNYSADYDKNNHTITIPDEALTMGIDENTTVTLTYTATLDKDTEQDKIDNYAVLTATSALDGTTVKAQAGPATVNVLNKGTITVKYLDRANNKEISSDSNYEGKIGESPKIEQGNTTTSTIQPPTFNDLVVDGQKQDYTVYDSYSGNTESMGDIGDLEWTEPAVDYNLKFTKEPQTVIYRYEKSRIAINQVPTKWEFGEFTTTPSAMTFFLRDPTENQRQIVVDDFYTAQNWKLTVKQESQFKGTTVDENGNTVEHELTGAMLKLNHGNVNVDGSLGDDFKLNQNSTVDITPGAEAATLMEVKSASNDTDQPKYANHGKGTYTYQFGDDKTKNTSIGLYIPESTKRYETSYETTLNWTLEYTE</sequence>
<accession>A0A1K2I763</accession>